<dbReference type="CDD" id="cd00082">
    <property type="entry name" value="HisKA"/>
    <property type="match status" value="1"/>
</dbReference>
<evidence type="ECO:0000256" key="3">
    <source>
        <dbReference type="ARBA" id="ARBA00012438"/>
    </source>
</evidence>
<keyword evidence="8 12" id="KW-1133">Transmembrane helix</keyword>
<keyword evidence="9" id="KW-0902">Two-component regulatory system</keyword>
<dbReference type="GO" id="GO:0005886">
    <property type="term" value="C:plasma membrane"/>
    <property type="evidence" value="ECO:0007669"/>
    <property type="project" value="TreeGrafter"/>
</dbReference>
<feature type="compositionally biased region" description="Polar residues" evidence="11">
    <location>
        <begin position="133"/>
        <end position="147"/>
    </location>
</feature>
<comment type="catalytic activity">
    <reaction evidence="1">
        <text>ATP + protein L-histidine = ADP + protein N-phospho-L-histidine.</text>
        <dbReference type="EC" id="2.7.13.3"/>
    </reaction>
</comment>
<evidence type="ECO:0000256" key="1">
    <source>
        <dbReference type="ARBA" id="ARBA00000085"/>
    </source>
</evidence>
<dbReference type="InterPro" id="IPR036890">
    <property type="entry name" value="HATPase_C_sf"/>
</dbReference>
<comment type="subcellular location">
    <subcellularLocation>
        <location evidence="2">Membrane</location>
    </subcellularLocation>
</comment>
<dbReference type="CDD" id="cd00075">
    <property type="entry name" value="HATPase"/>
    <property type="match status" value="1"/>
</dbReference>
<organism evidence="15">
    <name type="scientific">Leptolyngbya sp. NK1-12</name>
    <dbReference type="NCBI Taxonomy" id="2547451"/>
    <lineage>
        <taxon>Bacteria</taxon>
        <taxon>Bacillati</taxon>
        <taxon>Cyanobacteriota</taxon>
        <taxon>Cyanophyceae</taxon>
        <taxon>Leptolyngbyales</taxon>
        <taxon>Leptolyngbyaceae</taxon>
        <taxon>Leptolyngbya group</taxon>
        <taxon>Leptolyngbya</taxon>
    </lineage>
</organism>
<gene>
    <name evidence="15" type="ORF">HJG54_32135</name>
</gene>
<reference evidence="15" key="1">
    <citation type="submission" date="2020-05" db="EMBL/GenBank/DDBJ databases">
        <authorList>
            <person name="Zhu T."/>
            <person name="Keshari N."/>
            <person name="Lu X."/>
        </authorList>
    </citation>
    <scope>NUCLEOTIDE SEQUENCE</scope>
    <source>
        <strain evidence="15">NK1-12</strain>
    </source>
</reference>
<evidence type="ECO:0000259" key="14">
    <source>
        <dbReference type="PROSITE" id="PS50885"/>
    </source>
</evidence>
<feature type="domain" description="HAMP" evidence="14">
    <location>
        <begin position="223"/>
        <end position="276"/>
    </location>
</feature>
<dbReference type="PANTHER" id="PTHR45436">
    <property type="entry name" value="SENSOR HISTIDINE KINASE YKOH"/>
    <property type="match status" value="1"/>
</dbReference>
<keyword evidence="4" id="KW-0597">Phosphoprotein</keyword>
<dbReference type="PROSITE" id="PS50109">
    <property type="entry name" value="HIS_KIN"/>
    <property type="match status" value="1"/>
</dbReference>
<evidence type="ECO:0000256" key="7">
    <source>
        <dbReference type="ARBA" id="ARBA00022777"/>
    </source>
</evidence>
<feature type="region of interest" description="Disordered" evidence="11">
    <location>
        <begin position="129"/>
        <end position="160"/>
    </location>
</feature>
<dbReference type="SUPFAM" id="SSF47384">
    <property type="entry name" value="Homodimeric domain of signal transducing histidine kinase"/>
    <property type="match status" value="1"/>
</dbReference>
<evidence type="ECO:0000256" key="4">
    <source>
        <dbReference type="ARBA" id="ARBA00022553"/>
    </source>
</evidence>
<evidence type="ECO:0000256" key="12">
    <source>
        <dbReference type="SAM" id="Phobius"/>
    </source>
</evidence>
<keyword evidence="10 12" id="KW-0472">Membrane</keyword>
<dbReference type="InterPro" id="IPR036097">
    <property type="entry name" value="HisK_dim/P_sf"/>
</dbReference>
<sequence length="510" mass="55948">MRLRSFRLRIALLSAILAGTALVSFGLVAWRLIYAAKVNRLDARLESQVIRATRPRLQGRWGSFIASLPSELGADTDTPIALLVLDQQGRRLYQSDNWTDDFNINLLLPSYSPFFSAVQFNSPGHLSYDPEKFSSSQPNRKLDTSPSADRLPDGTLPDPQVMTQRTATGSWRVAAVDFPPAQAVLAINLQAIDQEMAAIRNIFVLVISGILLLIAGGAWGLSGNALHPIRKLTSAIQQVTVTGLDQRVPIGTGDLEFVELIQVFNQMLERLSRSFKQASRFSADAAHELKTPLAILQGELEHTLQHTEPGSPMQQSLSTLLDEVSRLNSIVRKLLLLSLADAGQISLHKVEVNLSTLLTVIVEDIELSAPHLEVQTHLPADLAVWGDLDLLTQLLQNLISNAIKYNLANGWIRIAGHQQGTNVQITITNASKPIPLPDRKRIFDRFYRGDPARTRKVEGIGLGLSLSREIARAHSGDLTLDPTPPGQTSFTLVLPGRVEASDTITPSKNL</sequence>
<dbReference type="EC" id="2.7.13.3" evidence="3"/>
<dbReference type="SMART" id="SM00304">
    <property type="entry name" value="HAMP"/>
    <property type="match status" value="1"/>
</dbReference>
<evidence type="ECO:0000256" key="6">
    <source>
        <dbReference type="ARBA" id="ARBA00022692"/>
    </source>
</evidence>
<dbReference type="InterPro" id="IPR050428">
    <property type="entry name" value="TCS_sensor_his_kinase"/>
</dbReference>
<evidence type="ECO:0000256" key="8">
    <source>
        <dbReference type="ARBA" id="ARBA00022989"/>
    </source>
</evidence>
<evidence type="ECO:0000256" key="2">
    <source>
        <dbReference type="ARBA" id="ARBA00004370"/>
    </source>
</evidence>
<dbReference type="CDD" id="cd06225">
    <property type="entry name" value="HAMP"/>
    <property type="match status" value="1"/>
</dbReference>
<dbReference type="SMART" id="SM00387">
    <property type="entry name" value="HATPase_c"/>
    <property type="match status" value="1"/>
</dbReference>
<dbReference type="Gene3D" id="6.10.340.10">
    <property type="match status" value="1"/>
</dbReference>
<dbReference type="Gene3D" id="1.10.287.130">
    <property type="match status" value="1"/>
</dbReference>
<evidence type="ECO:0000259" key="13">
    <source>
        <dbReference type="PROSITE" id="PS50109"/>
    </source>
</evidence>
<feature type="domain" description="Histidine kinase" evidence="13">
    <location>
        <begin position="284"/>
        <end position="498"/>
    </location>
</feature>
<keyword evidence="6 12" id="KW-0812">Transmembrane</keyword>
<accession>A0AA97ALI5</accession>
<dbReference type="EMBL" id="CP053587">
    <property type="protein sequence ID" value="WNZ27526.1"/>
    <property type="molecule type" value="Genomic_DNA"/>
</dbReference>
<dbReference type="InterPro" id="IPR004358">
    <property type="entry name" value="Sig_transdc_His_kin-like_C"/>
</dbReference>
<dbReference type="InterPro" id="IPR003660">
    <property type="entry name" value="HAMP_dom"/>
</dbReference>
<dbReference type="PROSITE" id="PS50885">
    <property type="entry name" value="HAMP"/>
    <property type="match status" value="1"/>
</dbReference>
<keyword evidence="7" id="KW-0418">Kinase</keyword>
<proteinExistence type="predicted"/>
<evidence type="ECO:0000256" key="11">
    <source>
        <dbReference type="SAM" id="MobiDB-lite"/>
    </source>
</evidence>
<dbReference type="InterPro" id="IPR005467">
    <property type="entry name" value="His_kinase_dom"/>
</dbReference>
<evidence type="ECO:0000256" key="9">
    <source>
        <dbReference type="ARBA" id="ARBA00023012"/>
    </source>
</evidence>
<dbReference type="SUPFAM" id="SSF55874">
    <property type="entry name" value="ATPase domain of HSP90 chaperone/DNA topoisomerase II/histidine kinase"/>
    <property type="match status" value="1"/>
</dbReference>
<dbReference type="PANTHER" id="PTHR45436:SF5">
    <property type="entry name" value="SENSOR HISTIDINE KINASE TRCS"/>
    <property type="match status" value="1"/>
</dbReference>
<dbReference type="SMART" id="SM00388">
    <property type="entry name" value="HisKA"/>
    <property type="match status" value="1"/>
</dbReference>
<feature type="transmembrane region" description="Helical" evidence="12">
    <location>
        <begin position="202"/>
        <end position="221"/>
    </location>
</feature>
<dbReference type="Pfam" id="PF00672">
    <property type="entry name" value="HAMP"/>
    <property type="match status" value="1"/>
</dbReference>
<protein>
    <recommendedName>
        <fullName evidence="3">histidine kinase</fullName>
        <ecNumber evidence="3">2.7.13.3</ecNumber>
    </recommendedName>
</protein>
<evidence type="ECO:0000313" key="15">
    <source>
        <dbReference type="EMBL" id="WNZ27526.1"/>
    </source>
</evidence>
<dbReference type="Gene3D" id="3.30.565.10">
    <property type="entry name" value="Histidine kinase-like ATPase, C-terminal domain"/>
    <property type="match status" value="1"/>
</dbReference>
<dbReference type="RefSeq" id="WP_316435864.1">
    <property type="nucleotide sequence ID" value="NZ_CP053587.1"/>
</dbReference>
<dbReference type="Pfam" id="PF02518">
    <property type="entry name" value="HATPase_c"/>
    <property type="match status" value="1"/>
</dbReference>
<dbReference type="GO" id="GO:0000155">
    <property type="term" value="F:phosphorelay sensor kinase activity"/>
    <property type="evidence" value="ECO:0007669"/>
    <property type="project" value="InterPro"/>
</dbReference>
<dbReference type="Pfam" id="PF00512">
    <property type="entry name" value="HisKA"/>
    <property type="match status" value="1"/>
</dbReference>
<dbReference type="PRINTS" id="PR00344">
    <property type="entry name" value="BCTRLSENSOR"/>
</dbReference>
<evidence type="ECO:0000256" key="10">
    <source>
        <dbReference type="ARBA" id="ARBA00023136"/>
    </source>
</evidence>
<keyword evidence="5" id="KW-0808">Transferase</keyword>
<dbReference type="InterPro" id="IPR003661">
    <property type="entry name" value="HisK_dim/P_dom"/>
</dbReference>
<dbReference type="InterPro" id="IPR003594">
    <property type="entry name" value="HATPase_dom"/>
</dbReference>
<evidence type="ECO:0000256" key="5">
    <source>
        <dbReference type="ARBA" id="ARBA00022679"/>
    </source>
</evidence>
<dbReference type="AlphaFoldDB" id="A0AA97ALI5"/>
<name>A0AA97ALI5_9CYAN</name>